<sequence>MAIIGISNALIGDSLLPKVQTTFYG</sequence>
<evidence type="ECO:0000313" key="1">
    <source>
        <dbReference type="EMBL" id="JAE13337.1"/>
    </source>
</evidence>
<organism evidence="1">
    <name type="scientific">Arundo donax</name>
    <name type="common">Giant reed</name>
    <name type="synonym">Donax arundinaceus</name>
    <dbReference type="NCBI Taxonomy" id="35708"/>
    <lineage>
        <taxon>Eukaryota</taxon>
        <taxon>Viridiplantae</taxon>
        <taxon>Streptophyta</taxon>
        <taxon>Embryophyta</taxon>
        <taxon>Tracheophyta</taxon>
        <taxon>Spermatophyta</taxon>
        <taxon>Magnoliopsida</taxon>
        <taxon>Liliopsida</taxon>
        <taxon>Poales</taxon>
        <taxon>Poaceae</taxon>
        <taxon>PACMAD clade</taxon>
        <taxon>Arundinoideae</taxon>
        <taxon>Arundineae</taxon>
        <taxon>Arundo</taxon>
    </lineage>
</organism>
<proteinExistence type="predicted"/>
<protein>
    <submittedName>
        <fullName evidence="1">Uncharacterized protein</fullName>
    </submittedName>
</protein>
<reference evidence="1" key="2">
    <citation type="journal article" date="2015" name="Data Brief">
        <title>Shoot transcriptome of the giant reed, Arundo donax.</title>
        <authorList>
            <person name="Barrero R.A."/>
            <person name="Guerrero F.D."/>
            <person name="Moolhuijzen P."/>
            <person name="Goolsby J.A."/>
            <person name="Tidwell J."/>
            <person name="Bellgard S.E."/>
            <person name="Bellgard M.I."/>
        </authorList>
    </citation>
    <scope>NUCLEOTIDE SEQUENCE</scope>
    <source>
        <tissue evidence="1">Shoot tissue taken approximately 20 cm above the soil surface</tissue>
    </source>
</reference>
<name>A0A0A9FLW0_ARUDO</name>
<reference evidence="1" key="1">
    <citation type="submission" date="2014-09" db="EMBL/GenBank/DDBJ databases">
        <authorList>
            <person name="Magalhaes I.L.F."/>
            <person name="Oliveira U."/>
            <person name="Santos F.R."/>
            <person name="Vidigal T.H.D.A."/>
            <person name="Brescovit A.D."/>
            <person name="Santos A.J."/>
        </authorList>
    </citation>
    <scope>NUCLEOTIDE SEQUENCE</scope>
    <source>
        <tissue evidence="1">Shoot tissue taken approximately 20 cm above the soil surface</tissue>
    </source>
</reference>
<dbReference type="AlphaFoldDB" id="A0A0A9FLW0"/>
<accession>A0A0A9FLW0</accession>
<dbReference type="EMBL" id="GBRH01184559">
    <property type="protein sequence ID" value="JAE13337.1"/>
    <property type="molecule type" value="Transcribed_RNA"/>
</dbReference>